<evidence type="ECO:0000313" key="2">
    <source>
        <dbReference type="EMBL" id="QGN16983.1"/>
    </source>
</evidence>
<feature type="compositionally biased region" description="Polar residues" evidence="1">
    <location>
        <begin position="285"/>
        <end position="307"/>
    </location>
</feature>
<feature type="region of interest" description="Disordered" evidence="1">
    <location>
        <begin position="151"/>
        <end position="179"/>
    </location>
</feature>
<evidence type="ECO:0000256" key="1">
    <source>
        <dbReference type="SAM" id="MobiDB-lite"/>
    </source>
</evidence>
<keyword evidence="3" id="KW-1185">Reference proteome</keyword>
<dbReference type="EMBL" id="CP015058">
    <property type="protein sequence ID" value="QGN16983.1"/>
    <property type="molecule type" value="Genomic_DNA"/>
</dbReference>
<dbReference type="PANTHER" id="PTHR12751:SF18">
    <property type="entry name" value="PHOSPHATASE AND ACTIN REGULATOR 1"/>
    <property type="match status" value="1"/>
</dbReference>
<dbReference type="Proteomes" id="UP000422736">
    <property type="component" value="Chromosome 5"/>
</dbReference>
<organism evidence="2 3">
    <name type="scientific">Kluyveromyces marxianus</name>
    <name type="common">Yeast</name>
    <name type="synonym">Candida kefyr</name>
    <dbReference type="NCBI Taxonomy" id="4911"/>
    <lineage>
        <taxon>Eukaryota</taxon>
        <taxon>Fungi</taxon>
        <taxon>Dikarya</taxon>
        <taxon>Ascomycota</taxon>
        <taxon>Saccharomycotina</taxon>
        <taxon>Saccharomycetes</taxon>
        <taxon>Saccharomycetales</taxon>
        <taxon>Saccharomycetaceae</taxon>
        <taxon>Kluyveromyces</taxon>
    </lineage>
</organism>
<evidence type="ECO:0000313" key="3">
    <source>
        <dbReference type="Proteomes" id="UP000422736"/>
    </source>
</evidence>
<feature type="compositionally biased region" description="Polar residues" evidence="1">
    <location>
        <begin position="317"/>
        <end position="326"/>
    </location>
</feature>
<proteinExistence type="predicted"/>
<feature type="compositionally biased region" description="Low complexity" evidence="1">
    <location>
        <begin position="158"/>
        <end position="179"/>
    </location>
</feature>
<reference evidence="2 3" key="1">
    <citation type="submission" date="2016-03" db="EMBL/GenBank/DDBJ databases">
        <title>How can Kluyveromyces marxianus grow so fast - potential evolutionary course in Saccharomyces Complex revealed by comparative genomics.</title>
        <authorList>
            <person name="Mo W."/>
            <person name="Lu W."/>
            <person name="Yang X."/>
            <person name="Qi J."/>
            <person name="Lv H."/>
        </authorList>
    </citation>
    <scope>NUCLEOTIDE SEQUENCE [LARGE SCALE GENOMIC DNA]</scope>
    <source>
        <strain evidence="2 3">FIM1</strain>
    </source>
</reference>
<sequence>MENEVDVNVSSSEGHTFSEISLSHDNVNTISKPSHYLQSDNSASISEPFEQKTRLIQMTSSPSLSALAGILNEKTKHADMMIRKLSTNLVEEPIQEDEQDSSEIHTETDDKYISDLGSPNLIDLADNDEAVVFKHPIPLQESLEQPDFLSTPRVRQGSTNNSTETTPINTPINNPTNDNESVVKRSIIHEETLSQESFEKTASKPKYNPFVDKNNSAIVNKPEIHETALSKLPVNEPEIPQEINNNISVPKPNPQEVSKQKTENVKTKRRRSLLNFWRKPKSTTEKTITSSHSFNLGGNSSEHTLSSGGDVDKSTAKRSMSSTSIFGNFRKNKHNSINTRTKPDHPMDPQPLPKNTNKLHDPNNSSQKRKPTPLDFEKALPEIKLEEKFPIDVFPKSLDASEVESIVSLERSRSIKSNQRNSISSLRTRSLSDHISLNAKMEGMFITDASKTPLATPDLTKSPVNSILRNGRFESPYEEMRSRSSNSLEEDSANVKVTSFSEEKRDFSFGSIEQKLNELTMEFDEEEVNDKTSIANATFNSNTVVSDHDDNELISDIMEFASIIDFGQDIELNFELNASENSKYETLNPVGKISSNSLLKPGLNSDAADSFFNEVNSFSDKSDVSQSKTTEFIKDREPKAVSSISEVQNINPQEAITKADSVRFKHTSNLDSNDEEDFENEDFNNIRTNKESPKISAFMPEVTNSMSRPISMSFRGLKAPQFNSNMDISALSGFQDPQDEFSNFSDERSKFPSKLVTFSSQIVLYETYGELEYDRHPDLATCNQLTPQLAQMIKEELNELKAEMEIHEDSKCYTHFF</sequence>
<dbReference type="PANTHER" id="PTHR12751">
    <property type="entry name" value="PHOSPHATASE AND ACTIN REGULATOR PHACTR"/>
    <property type="match status" value="1"/>
</dbReference>
<accession>A0ABX6EXG7</accession>
<name>A0ABX6EXG7_KLUMA</name>
<protein>
    <submittedName>
        <fullName evidence="2">Protein BNI4</fullName>
    </submittedName>
</protein>
<gene>
    <name evidence="2" type="primary">BNI4</name>
    <name evidence="2" type="ORF">FIM1_3710</name>
</gene>
<feature type="region of interest" description="Disordered" evidence="1">
    <location>
        <begin position="243"/>
        <end position="374"/>
    </location>
</feature>